<protein>
    <recommendedName>
        <fullName evidence="6">PEGA domain-containing protein</fullName>
    </recommendedName>
</protein>
<evidence type="ECO:0000313" key="5">
    <source>
        <dbReference type="Proteomes" id="UP000295781"/>
    </source>
</evidence>
<evidence type="ECO:0008006" key="6">
    <source>
        <dbReference type="Google" id="ProtNLM"/>
    </source>
</evidence>
<proteinExistence type="predicted"/>
<dbReference type="AlphaFoldDB" id="A0A4P2Q287"/>
<accession>A0A4P2Q287</accession>
<evidence type="ECO:0000256" key="2">
    <source>
        <dbReference type="SAM" id="Phobius"/>
    </source>
</evidence>
<dbReference type="EMBL" id="CP012670">
    <property type="protein sequence ID" value="AUX22953.1"/>
    <property type="molecule type" value="Genomic_DNA"/>
</dbReference>
<reference evidence="4 5" key="1">
    <citation type="submission" date="2015-09" db="EMBL/GenBank/DDBJ databases">
        <title>Sorangium comparison.</title>
        <authorList>
            <person name="Zaburannyi N."/>
            <person name="Bunk B."/>
            <person name="Overmann J."/>
            <person name="Mueller R."/>
        </authorList>
    </citation>
    <scope>NUCLEOTIDE SEQUENCE [LARGE SCALE GENOMIC DNA]</scope>
    <source>
        <strain evidence="4 5">So ceGT47</strain>
    </source>
</reference>
<evidence type="ECO:0000256" key="3">
    <source>
        <dbReference type="SAM" id="SignalP"/>
    </source>
</evidence>
<dbReference type="InterPro" id="IPR011990">
    <property type="entry name" value="TPR-like_helical_dom_sf"/>
</dbReference>
<keyword evidence="3" id="KW-0732">Signal</keyword>
<dbReference type="Proteomes" id="UP000295781">
    <property type="component" value="Chromosome"/>
</dbReference>
<sequence>MTRSTNSTSAPRPARRNARRARAGGGALLAVLLTGSAALAEPSPRDRAQAEVLFRAGRQLVSKGDLAAGCPKFEESFALYPAASTKLNLARCHEQADELVLAWRAYREALTLVGDVTPESRRKELSEIAHAGLAALDARLAKLRIVIPTPPGALKVLRDGALVPASELGEASPVEPGRHEVSASAPGHPTVTRAVVAEAGKTATVELSLEPMEQRSPEVPAWVWITGGAGVALTGVGVYFLGTDLAAISDLRANCHEDGGKTYCAPGYDHERDNARKNRGLGLFLGLGGAGAVAIGAAVVGLLKVPSTSAPGSREAALTVSPWVAPGGGGTSISGAF</sequence>
<evidence type="ECO:0000313" key="4">
    <source>
        <dbReference type="EMBL" id="AUX22953.1"/>
    </source>
</evidence>
<feature type="transmembrane region" description="Helical" evidence="2">
    <location>
        <begin position="221"/>
        <end position="242"/>
    </location>
</feature>
<keyword evidence="2" id="KW-0812">Transmembrane</keyword>
<dbReference type="RefSeq" id="WP_129348035.1">
    <property type="nucleotide sequence ID" value="NZ_CP012670.1"/>
</dbReference>
<keyword evidence="2" id="KW-0472">Membrane</keyword>
<keyword evidence="2" id="KW-1133">Transmembrane helix</keyword>
<dbReference type="SUPFAM" id="SSF48452">
    <property type="entry name" value="TPR-like"/>
    <property type="match status" value="1"/>
</dbReference>
<evidence type="ECO:0000256" key="1">
    <source>
        <dbReference type="SAM" id="MobiDB-lite"/>
    </source>
</evidence>
<name>A0A4P2Q287_SORCE</name>
<feature type="signal peptide" evidence="3">
    <location>
        <begin position="1"/>
        <end position="40"/>
    </location>
</feature>
<dbReference type="OrthoDB" id="5509790at2"/>
<organism evidence="4 5">
    <name type="scientific">Sorangium cellulosum</name>
    <name type="common">Polyangium cellulosum</name>
    <dbReference type="NCBI Taxonomy" id="56"/>
    <lineage>
        <taxon>Bacteria</taxon>
        <taxon>Pseudomonadati</taxon>
        <taxon>Myxococcota</taxon>
        <taxon>Polyangia</taxon>
        <taxon>Polyangiales</taxon>
        <taxon>Polyangiaceae</taxon>
        <taxon>Sorangium</taxon>
    </lineage>
</organism>
<gene>
    <name evidence="4" type="ORF">SOCEGT47_034690</name>
</gene>
<feature type="transmembrane region" description="Helical" evidence="2">
    <location>
        <begin position="281"/>
        <end position="303"/>
    </location>
</feature>
<feature type="chain" id="PRO_5020224773" description="PEGA domain-containing protein" evidence="3">
    <location>
        <begin position="41"/>
        <end position="337"/>
    </location>
</feature>
<feature type="region of interest" description="Disordered" evidence="1">
    <location>
        <begin position="1"/>
        <end position="21"/>
    </location>
</feature>